<evidence type="ECO:0000256" key="5">
    <source>
        <dbReference type="SAM" id="Phobius"/>
    </source>
</evidence>
<evidence type="ECO:0000313" key="6">
    <source>
        <dbReference type="EMBL" id="CUN35291.1"/>
    </source>
</evidence>
<dbReference type="NCBIfam" id="TIGR01593">
    <property type="entry name" value="holin_tox_secr"/>
    <property type="match status" value="1"/>
</dbReference>
<comment type="subcellular location">
    <subcellularLocation>
        <location evidence="1">Membrane</location>
        <topology evidence="1">Multi-pass membrane protein</topology>
    </subcellularLocation>
</comment>
<protein>
    <submittedName>
        <fullName evidence="6">Phage-related holin (Lysis protein)</fullName>
    </submittedName>
</protein>
<dbReference type="GO" id="GO:0016020">
    <property type="term" value="C:membrane"/>
    <property type="evidence" value="ECO:0007669"/>
    <property type="project" value="UniProtKB-SubCell"/>
</dbReference>
<accession>A0A173W765</accession>
<evidence type="ECO:0000313" key="7">
    <source>
        <dbReference type="Proteomes" id="UP000095439"/>
    </source>
</evidence>
<reference evidence="6 7" key="1">
    <citation type="submission" date="2015-09" db="EMBL/GenBank/DDBJ databases">
        <authorList>
            <consortium name="Pathogen Informatics"/>
        </authorList>
    </citation>
    <scope>NUCLEOTIDE SEQUENCE [LARGE SCALE GENOMIC DNA]</scope>
    <source>
        <strain evidence="6 7">2789STDY5608866</strain>
    </source>
</reference>
<keyword evidence="4 5" id="KW-0472">Membrane</keyword>
<dbReference type="EMBL" id="CYYY01000001">
    <property type="protein sequence ID" value="CUN35291.1"/>
    <property type="molecule type" value="Genomic_DNA"/>
</dbReference>
<evidence type="ECO:0000256" key="3">
    <source>
        <dbReference type="ARBA" id="ARBA00022989"/>
    </source>
</evidence>
<evidence type="ECO:0000256" key="1">
    <source>
        <dbReference type="ARBA" id="ARBA00004141"/>
    </source>
</evidence>
<evidence type="ECO:0000256" key="2">
    <source>
        <dbReference type="ARBA" id="ARBA00022692"/>
    </source>
</evidence>
<keyword evidence="2 5" id="KW-0812">Transmembrane</keyword>
<feature type="transmembrane region" description="Helical" evidence="5">
    <location>
        <begin position="30"/>
        <end position="50"/>
    </location>
</feature>
<dbReference type="RefSeq" id="WP_055179998.1">
    <property type="nucleotide sequence ID" value="NZ_CABIWY010000001.1"/>
</dbReference>
<dbReference type="Pfam" id="PF05105">
    <property type="entry name" value="Phage_holin_4_1"/>
    <property type="match status" value="1"/>
</dbReference>
<proteinExistence type="predicted"/>
<name>A0A173W765_9FIRM</name>
<dbReference type="InterPro" id="IPR006480">
    <property type="entry name" value="Phage_holin_4_1"/>
</dbReference>
<gene>
    <name evidence="6" type="ORF">ERS852423_00092</name>
</gene>
<evidence type="ECO:0000256" key="4">
    <source>
        <dbReference type="ARBA" id="ARBA00023136"/>
    </source>
</evidence>
<sequence length="137" mass="14954">MKQFVTTMQYVFAAMGGAIGAVLGGFDGFLYALIVFVVVDYITGLMAAVINKEVSSEVGFHGIVKKVVIFCLVAVGHIVDTQIICDGSVVRTAVIFFYLSNEGISILENVTRIGLPVPQKLKNVLEQLKEDDEEHRD</sequence>
<dbReference type="Proteomes" id="UP000095439">
    <property type="component" value="Unassembled WGS sequence"/>
</dbReference>
<keyword evidence="3 5" id="KW-1133">Transmembrane helix</keyword>
<organism evidence="6 7">
    <name type="scientific">Dorea longicatena</name>
    <dbReference type="NCBI Taxonomy" id="88431"/>
    <lineage>
        <taxon>Bacteria</taxon>
        <taxon>Bacillati</taxon>
        <taxon>Bacillota</taxon>
        <taxon>Clostridia</taxon>
        <taxon>Lachnospirales</taxon>
        <taxon>Lachnospiraceae</taxon>
        <taxon>Dorea</taxon>
    </lineage>
</organism>
<dbReference type="AlphaFoldDB" id="A0A173W765"/>